<evidence type="ECO:0008006" key="4">
    <source>
        <dbReference type="Google" id="ProtNLM"/>
    </source>
</evidence>
<evidence type="ECO:0000256" key="1">
    <source>
        <dbReference type="SAM" id="SignalP"/>
    </source>
</evidence>
<accession>A0A5N3QX02</accession>
<dbReference type="RefSeq" id="WP_150871899.1">
    <property type="nucleotide sequence ID" value="NZ_VWSE01000008.1"/>
</dbReference>
<organism evidence="2 3">
    <name type="scientific">Vibrio fortis</name>
    <dbReference type="NCBI Taxonomy" id="212667"/>
    <lineage>
        <taxon>Bacteria</taxon>
        <taxon>Pseudomonadati</taxon>
        <taxon>Pseudomonadota</taxon>
        <taxon>Gammaproteobacteria</taxon>
        <taxon>Vibrionales</taxon>
        <taxon>Vibrionaceae</taxon>
        <taxon>Vibrio</taxon>
    </lineage>
</organism>
<comment type="caution">
    <text evidence="2">The sequence shown here is derived from an EMBL/GenBank/DDBJ whole genome shotgun (WGS) entry which is preliminary data.</text>
</comment>
<dbReference type="AlphaFoldDB" id="A0A5N3QX02"/>
<proteinExistence type="predicted"/>
<sequence length="64" mass="6925">MKYLIALAVALTSLSSVAEMPKNTEPVMACYFNGNLIGNMTPTQCFSKGGALYHVQRSSSRTSH</sequence>
<gene>
    <name evidence="2" type="ORF">F2P58_18845</name>
</gene>
<evidence type="ECO:0000313" key="2">
    <source>
        <dbReference type="EMBL" id="KAB0286707.1"/>
    </source>
</evidence>
<feature type="chain" id="PRO_5024434297" description="DUF333 domain-containing protein" evidence="1">
    <location>
        <begin position="19"/>
        <end position="64"/>
    </location>
</feature>
<evidence type="ECO:0000313" key="3">
    <source>
        <dbReference type="Proteomes" id="UP000326789"/>
    </source>
</evidence>
<reference evidence="2 3" key="1">
    <citation type="submission" date="2019-09" db="EMBL/GenBank/DDBJ databases">
        <title>Whole genome sequence of Vibrio fortis.</title>
        <authorList>
            <person name="Das S.K."/>
        </authorList>
    </citation>
    <scope>NUCLEOTIDE SEQUENCE [LARGE SCALE GENOMIC DNA]</scope>
    <source>
        <strain evidence="2 3">AN60</strain>
    </source>
</reference>
<dbReference type="Proteomes" id="UP000326789">
    <property type="component" value="Unassembled WGS sequence"/>
</dbReference>
<name>A0A5N3QX02_9VIBR</name>
<protein>
    <recommendedName>
        <fullName evidence="4">DUF333 domain-containing protein</fullName>
    </recommendedName>
</protein>
<feature type="signal peptide" evidence="1">
    <location>
        <begin position="1"/>
        <end position="18"/>
    </location>
</feature>
<keyword evidence="1" id="KW-0732">Signal</keyword>
<dbReference type="EMBL" id="VWSE01000008">
    <property type="protein sequence ID" value="KAB0286707.1"/>
    <property type="molecule type" value="Genomic_DNA"/>
</dbReference>